<organism evidence="2 3">
    <name type="scientific">Perca flavescens</name>
    <name type="common">American yellow perch</name>
    <name type="synonym">Morone flavescens</name>
    <dbReference type="NCBI Taxonomy" id="8167"/>
    <lineage>
        <taxon>Eukaryota</taxon>
        <taxon>Metazoa</taxon>
        <taxon>Chordata</taxon>
        <taxon>Craniata</taxon>
        <taxon>Vertebrata</taxon>
        <taxon>Euteleostomi</taxon>
        <taxon>Actinopterygii</taxon>
        <taxon>Neopterygii</taxon>
        <taxon>Teleostei</taxon>
        <taxon>Neoteleostei</taxon>
        <taxon>Acanthomorphata</taxon>
        <taxon>Eupercaria</taxon>
        <taxon>Perciformes</taxon>
        <taxon>Percoidei</taxon>
        <taxon>Percidae</taxon>
        <taxon>Percinae</taxon>
        <taxon>Perca</taxon>
    </lineage>
</organism>
<dbReference type="EMBL" id="SCKG01000007">
    <property type="protein sequence ID" value="TDH10753.1"/>
    <property type="molecule type" value="Genomic_DNA"/>
</dbReference>
<feature type="compositionally biased region" description="Polar residues" evidence="1">
    <location>
        <begin position="41"/>
        <end position="53"/>
    </location>
</feature>
<proteinExistence type="predicted"/>
<feature type="region of interest" description="Disordered" evidence="1">
    <location>
        <begin position="19"/>
        <end position="102"/>
    </location>
</feature>
<comment type="caution">
    <text evidence="2">The sequence shown here is derived from an EMBL/GenBank/DDBJ whole genome shotgun (WGS) entry which is preliminary data.</text>
</comment>
<evidence type="ECO:0000313" key="3">
    <source>
        <dbReference type="Proteomes" id="UP000295070"/>
    </source>
</evidence>
<protein>
    <submittedName>
        <fullName evidence="2">Uncharacterized protein</fullName>
    </submittedName>
</protein>
<name>A0A484D637_PERFV</name>
<evidence type="ECO:0000313" key="2">
    <source>
        <dbReference type="EMBL" id="TDH10753.1"/>
    </source>
</evidence>
<evidence type="ECO:0000256" key="1">
    <source>
        <dbReference type="SAM" id="MobiDB-lite"/>
    </source>
</evidence>
<dbReference type="AlphaFoldDB" id="A0A484D637"/>
<dbReference type="Proteomes" id="UP000295070">
    <property type="component" value="Chromosome 7"/>
</dbReference>
<sequence>MFPLLYCRTPVLSAGVRLGGHRAQGPERHQGAAAALISPKPATTFSGQVQSPSGEKEQEAGELEDEETQNQGEEHEEEEDSREEPLHLTAAPSGRAPCSHRHVTTQGRFLQLHAYC</sequence>
<gene>
    <name evidence="2" type="ORF">EPR50_G00077010</name>
</gene>
<reference evidence="2 3" key="1">
    <citation type="submission" date="2019-01" db="EMBL/GenBank/DDBJ databases">
        <title>A chromosome-scale genome assembly of the yellow perch, Perca flavescens.</title>
        <authorList>
            <person name="Feron R."/>
            <person name="Morvezen R."/>
            <person name="Bestin A."/>
            <person name="Haffray P."/>
            <person name="Klopp C."/>
            <person name="Zahm M."/>
            <person name="Cabau C."/>
            <person name="Roques C."/>
            <person name="Donnadieu C."/>
            <person name="Bouchez O."/>
            <person name="Christie M."/>
            <person name="Larson W."/>
            <person name="Guiguen Y."/>
        </authorList>
    </citation>
    <scope>NUCLEOTIDE SEQUENCE [LARGE SCALE GENOMIC DNA]</scope>
    <source>
        <strain evidence="2">YP-PL-M2</strain>
        <tissue evidence="2">Blood</tissue>
    </source>
</reference>
<feature type="compositionally biased region" description="Acidic residues" evidence="1">
    <location>
        <begin position="60"/>
        <end position="82"/>
    </location>
</feature>
<keyword evidence="3" id="KW-1185">Reference proteome</keyword>
<accession>A0A484D637</accession>